<dbReference type="Gene3D" id="3.40.50.10320">
    <property type="entry name" value="LmbE-like"/>
    <property type="match status" value="1"/>
</dbReference>
<dbReference type="HAMAP" id="MF_01696">
    <property type="entry name" value="MshB"/>
    <property type="match status" value="1"/>
</dbReference>
<dbReference type="GO" id="GO:0035595">
    <property type="term" value="F:N-acetylglucosaminylinositol deacetylase activity"/>
    <property type="evidence" value="ECO:0007669"/>
    <property type="project" value="UniProtKB-EC"/>
</dbReference>
<feature type="binding site" evidence="4">
    <location>
        <position position="15"/>
    </location>
    <ligand>
        <name>Zn(2+)</name>
        <dbReference type="ChEBI" id="CHEBI:29105"/>
    </ligand>
</feature>
<dbReference type="OrthoDB" id="158614at2"/>
<comment type="catalytic activity">
    <reaction evidence="4">
        <text>1D-myo-inositol 2-acetamido-2-deoxy-alpha-D-glucopyranoside + H2O = 1D-myo-inositol 2-amino-2-deoxy-alpha-D-glucopyranoside + acetate</text>
        <dbReference type="Rhea" id="RHEA:26180"/>
        <dbReference type="ChEBI" id="CHEBI:15377"/>
        <dbReference type="ChEBI" id="CHEBI:30089"/>
        <dbReference type="ChEBI" id="CHEBI:52442"/>
        <dbReference type="ChEBI" id="CHEBI:58886"/>
        <dbReference type="EC" id="3.5.1.103"/>
    </reaction>
</comment>
<comment type="similarity">
    <text evidence="4">Belongs to the MshB deacetylase family.</text>
</comment>
<name>F8DZK7_CORRG</name>
<keyword evidence="1 4" id="KW-0479">Metal-binding</keyword>
<comment type="cofactor">
    <cofactor evidence="4">
        <name>Zn(2+)</name>
        <dbReference type="ChEBI" id="CHEBI:29105"/>
    </cofactor>
    <text evidence="4">Binds 1 zinc ion per subunit.</text>
</comment>
<dbReference type="eggNOG" id="COG2120">
    <property type="taxonomic scope" value="Bacteria"/>
</dbReference>
<keyword evidence="3 4" id="KW-0862">Zinc</keyword>
<dbReference type="EC" id="3.5.1.103" evidence="4"/>
<dbReference type="PANTHER" id="PTHR12993">
    <property type="entry name" value="N-ACETYLGLUCOSAMINYL-PHOSPHATIDYLINOSITOL DE-N-ACETYLASE-RELATED"/>
    <property type="match status" value="1"/>
</dbReference>
<sequence length="312" mass="33803">MPAHGILAVHAHPDDESIWTGLLLAKARRLGQEVTNVTCTLGEEGEVIGEKYARLVVESQRAGGTGLLGGYRVAELQRALRVLGISHGPLLLGGAGRWRDSGMAGTPSIEHPRAFAAENRPADFSLQVDQLVAIIKDRRPAVIVTYDRNGGYGHPDHIRAHHITHAAVEELRGTEWEPRQVLWAVTDRARVMPALEGVEVPEGWLMPTEGDVAGVDTRENPAKVDFVVEGDAEDVALKQKAMAAHATQVWVADGTSTDVNPAKRESDPVLYCLSNLLAMPLLNEESYAVGHSAEGINRDFAARLFATGRDDE</sequence>
<dbReference type="InterPro" id="IPR024078">
    <property type="entry name" value="LmbE-like_dom_sf"/>
</dbReference>
<keyword evidence="2 4" id="KW-0378">Hydrolase</keyword>
<evidence type="ECO:0000313" key="6">
    <source>
        <dbReference type="Proteomes" id="UP000000492"/>
    </source>
</evidence>
<proteinExistence type="inferred from homology"/>
<dbReference type="EMBL" id="CP002857">
    <property type="protein sequence ID" value="AEI09826.1"/>
    <property type="molecule type" value="Genomic_DNA"/>
</dbReference>
<dbReference type="InterPro" id="IPR003737">
    <property type="entry name" value="GlcNAc_PI_deacetylase-related"/>
</dbReference>
<dbReference type="Pfam" id="PF02585">
    <property type="entry name" value="PIG-L"/>
    <property type="match status" value="1"/>
</dbReference>
<gene>
    <name evidence="4 5" type="primary">mshB</name>
    <name evidence="5" type="ordered locus">CRES_1472</name>
</gene>
<dbReference type="HOGENOM" id="CLU_049311_2_1_11"/>
<feature type="binding site" evidence="4">
    <location>
        <position position="157"/>
    </location>
    <ligand>
        <name>Zn(2+)</name>
        <dbReference type="ChEBI" id="CHEBI:29105"/>
    </ligand>
</feature>
<dbReference type="RefSeq" id="WP_013888836.1">
    <property type="nucleotide sequence ID" value="NC_015673.1"/>
</dbReference>
<evidence type="ECO:0000256" key="4">
    <source>
        <dbReference type="HAMAP-Rule" id="MF_01696"/>
    </source>
</evidence>
<organism evidence="5 6">
    <name type="scientific">Corynebacterium resistens (strain DSM 45100 / JCM 12819 / GTC 2026 / SICGH 158)</name>
    <dbReference type="NCBI Taxonomy" id="662755"/>
    <lineage>
        <taxon>Bacteria</taxon>
        <taxon>Bacillati</taxon>
        <taxon>Actinomycetota</taxon>
        <taxon>Actinomycetes</taxon>
        <taxon>Mycobacteriales</taxon>
        <taxon>Corynebacteriaceae</taxon>
        <taxon>Corynebacterium</taxon>
    </lineage>
</organism>
<evidence type="ECO:0000256" key="3">
    <source>
        <dbReference type="ARBA" id="ARBA00022833"/>
    </source>
</evidence>
<dbReference type="SUPFAM" id="SSF102588">
    <property type="entry name" value="LmbE-like"/>
    <property type="match status" value="1"/>
</dbReference>
<dbReference type="NCBIfam" id="TIGR03445">
    <property type="entry name" value="mycothiol_MshB"/>
    <property type="match status" value="1"/>
</dbReference>
<dbReference type="STRING" id="662755.CRES_1472"/>
<protein>
    <recommendedName>
        <fullName evidence="4">1D-myo-inositol 2-acetamido-2-deoxy-alpha-D-glucopyranoside deacetylase</fullName>
        <shortName evidence="4">GlcNAc-Ins deacetylase</shortName>
        <ecNumber evidence="4">3.5.1.103</ecNumber>
    </recommendedName>
    <alternativeName>
        <fullName evidence="4">N-acetyl-1-D-myo-inositol-2-amino-2-deoxy-alpha-D-glucopyranoside deacetylase</fullName>
    </alternativeName>
</protein>
<accession>F8DZK7</accession>
<dbReference type="GO" id="GO:0008270">
    <property type="term" value="F:zinc ion binding"/>
    <property type="evidence" value="ECO:0007669"/>
    <property type="project" value="UniProtKB-UniRule"/>
</dbReference>
<comment type="function">
    <text evidence="4">Catalyzes the deacetylation of 1D-myo-inositol 2-acetamido-2-deoxy-alpha-D-glucopyranoside (GlcNAc-Ins) in the mycothiol biosynthesis pathway.</text>
</comment>
<dbReference type="AlphaFoldDB" id="F8DZK7"/>
<feature type="binding site" evidence="4">
    <location>
        <position position="12"/>
    </location>
    <ligand>
        <name>Zn(2+)</name>
        <dbReference type="ChEBI" id="CHEBI:29105"/>
    </ligand>
</feature>
<keyword evidence="6" id="KW-1185">Reference proteome</keyword>
<dbReference type="InterPro" id="IPR017810">
    <property type="entry name" value="Mycothiol_biosynthesis_MshB"/>
</dbReference>
<reference evidence="5 6" key="1">
    <citation type="journal article" date="2012" name="BMC Genomics">
        <title>Complete genome sequence, lifestyle, and multi-drug resistance of the human pathogen Corynebacterium resistens DSM 45100 isolated from blood samples of a leukemia patient.</title>
        <authorList>
            <person name="Schroder J."/>
            <person name="Maus I."/>
            <person name="Meyer K."/>
            <person name="Wordemann S."/>
            <person name="Blom J."/>
            <person name="Jaenicke S."/>
            <person name="Schneider J."/>
            <person name="Trost E."/>
            <person name="Tauch A."/>
        </authorList>
    </citation>
    <scope>NUCLEOTIDE SEQUENCE [LARGE SCALE GENOMIC DNA]</scope>
    <source>
        <strain evidence="6">DSM 45100 / JCM 12819 / CCUG 50093 / GTC 2026 / SICGH 158</strain>
    </source>
</reference>
<dbReference type="PANTHER" id="PTHR12993:SF26">
    <property type="entry name" value="1D-MYO-INOSITOL 2-ACETAMIDO-2-DEOXY-ALPHA-D-GLUCOPYRANOSIDE DEACETYLASE"/>
    <property type="match status" value="1"/>
</dbReference>
<dbReference type="Proteomes" id="UP000000492">
    <property type="component" value="Chromosome"/>
</dbReference>
<dbReference type="GO" id="GO:0010125">
    <property type="term" value="P:mycothiol biosynthetic process"/>
    <property type="evidence" value="ECO:0007669"/>
    <property type="project" value="UniProtKB-UniRule"/>
</dbReference>
<evidence type="ECO:0000313" key="5">
    <source>
        <dbReference type="EMBL" id="AEI09826.1"/>
    </source>
</evidence>
<dbReference type="KEGG" id="crd:CRES_1472"/>
<evidence type="ECO:0000256" key="2">
    <source>
        <dbReference type="ARBA" id="ARBA00022801"/>
    </source>
</evidence>
<evidence type="ECO:0000256" key="1">
    <source>
        <dbReference type="ARBA" id="ARBA00022723"/>
    </source>
</evidence>